<feature type="DNA-binding region" description="H-T-H motif" evidence="2">
    <location>
        <begin position="29"/>
        <end position="48"/>
    </location>
</feature>
<evidence type="ECO:0000259" key="3">
    <source>
        <dbReference type="PROSITE" id="PS50977"/>
    </source>
</evidence>
<dbReference type="PROSITE" id="PS50977">
    <property type="entry name" value="HTH_TETR_2"/>
    <property type="match status" value="1"/>
</dbReference>
<dbReference type="RefSeq" id="WP_345931456.1">
    <property type="nucleotide sequence ID" value="NZ_JBBKTV010000001.1"/>
</dbReference>
<dbReference type="InterPro" id="IPR001647">
    <property type="entry name" value="HTH_TetR"/>
</dbReference>
<reference evidence="4 5" key="1">
    <citation type="submission" date="2024-03" db="EMBL/GenBank/DDBJ databases">
        <title>High-quality draft genome sequencing of Tistrella sp. BH-R2-4.</title>
        <authorList>
            <person name="Dong C."/>
        </authorList>
    </citation>
    <scope>NUCLEOTIDE SEQUENCE [LARGE SCALE GENOMIC DNA]</scope>
    <source>
        <strain evidence="4 5">BH-R2-4</strain>
    </source>
</reference>
<feature type="domain" description="HTH tetR-type" evidence="3">
    <location>
        <begin position="7"/>
        <end position="66"/>
    </location>
</feature>
<protein>
    <submittedName>
        <fullName evidence="4">TetR/AcrR family transcriptional regulator</fullName>
    </submittedName>
</protein>
<comment type="caution">
    <text evidence="4">The sequence shown here is derived from an EMBL/GenBank/DDBJ whole genome shotgun (WGS) entry which is preliminary data.</text>
</comment>
<evidence type="ECO:0000256" key="2">
    <source>
        <dbReference type="PROSITE-ProRule" id="PRU00335"/>
    </source>
</evidence>
<accession>A0ABU9YEH4</accession>
<dbReference type="SUPFAM" id="SSF46689">
    <property type="entry name" value="Homeodomain-like"/>
    <property type="match status" value="1"/>
</dbReference>
<organism evidence="4 5">
    <name type="scientific">Tistrella arctica</name>
    <dbReference type="NCBI Taxonomy" id="3133430"/>
    <lineage>
        <taxon>Bacteria</taxon>
        <taxon>Pseudomonadati</taxon>
        <taxon>Pseudomonadota</taxon>
        <taxon>Alphaproteobacteria</taxon>
        <taxon>Geminicoccales</taxon>
        <taxon>Geminicoccaceae</taxon>
        <taxon>Tistrella</taxon>
    </lineage>
</organism>
<dbReference type="PANTHER" id="PTHR30055">
    <property type="entry name" value="HTH-TYPE TRANSCRIPTIONAL REGULATOR RUTR"/>
    <property type="match status" value="1"/>
</dbReference>
<evidence type="ECO:0000313" key="5">
    <source>
        <dbReference type="Proteomes" id="UP001413721"/>
    </source>
</evidence>
<dbReference type="InterPro" id="IPR050109">
    <property type="entry name" value="HTH-type_TetR-like_transc_reg"/>
</dbReference>
<dbReference type="PANTHER" id="PTHR30055:SF222">
    <property type="entry name" value="REGULATORY PROTEIN"/>
    <property type="match status" value="1"/>
</dbReference>
<dbReference type="Gene3D" id="1.10.357.10">
    <property type="entry name" value="Tetracycline Repressor, domain 2"/>
    <property type="match status" value="1"/>
</dbReference>
<dbReference type="Pfam" id="PF00440">
    <property type="entry name" value="TetR_N"/>
    <property type="match status" value="1"/>
</dbReference>
<proteinExistence type="predicted"/>
<name>A0ABU9YEH4_9PROT</name>
<keyword evidence="5" id="KW-1185">Reference proteome</keyword>
<dbReference type="Proteomes" id="UP001413721">
    <property type="component" value="Unassembled WGS sequence"/>
</dbReference>
<evidence type="ECO:0000256" key="1">
    <source>
        <dbReference type="ARBA" id="ARBA00023125"/>
    </source>
</evidence>
<evidence type="ECO:0000313" key="4">
    <source>
        <dbReference type="EMBL" id="MEN2987181.1"/>
    </source>
</evidence>
<keyword evidence="1 2" id="KW-0238">DNA-binding</keyword>
<dbReference type="PRINTS" id="PR00455">
    <property type="entry name" value="HTHTETR"/>
</dbReference>
<sequence length="194" mass="21059">MARQRDEEKRLAILSAAARVIADEGLSAPTAKIARAAGVADGTLFVYFSNKDVLLNDLYLHLKEELKARVAASVSHEADLRTQLNGIWKTWTDWGVHEPAKRRALAQLQVSDKITADSRAKGLDGVADMLALVRRVSGQGPMRDAPVMFIGAVMEAMATTTIDFMSGEPERAAAFCDWGFEAMWGALAAKTPVT</sequence>
<gene>
    <name evidence="4" type="ORF">WG926_02625</name>
</gene>
<dbReference type="InterPro" id="IPR009057">
    <property type="entry name" value="Homeodomain-like_sf"/>
</dbReference>
<dbReference type="EMBL" id="JBBKTW010000001">
    <property type="protein sequence ID" value="MEN2987181.1"/>
    <property type="molecule type" value="Genomic_DNA"/>
</dbReference>